<proteinExistence type="predicted"/>
<keyword evidence="2" id="KW-0238">DNA-binding</keyword>
<dbReference type="AlphaFoldDB" id="A0A1M6Y7J1"/>
<dbReference type="GO" id="GO:0003677">
    <property type="term" value="F:DNA binding"/>
    <property type="evidence" value="ECO:0007669"/>
    <property type="project" value="UniProtKB-KW"/>
</dbReference>
<dbReference type="RefSeq" id="WP_073078817.1">
    <property type="nucleotide sequence ID" value="NZ_FRBL01000002.1"/>
</dbReference>
<dbReference type="SUPFAM" id="SSF46785">
    <property type="entry name" value="Winged helix' DNA-binding domain"/>
    <property type="match status" value="1"/>
</dbReference>
<protein>
    <submittedName>
        <fullName evidence="5">Transcriptional regulator, HxlR family</fullName>
    </submittedName>
</protein>
<keyword evidence="1" id="KW-0805">Transcription regulation</keyword>
<dbReference type="EMBL" id="FRBL01000002">
    <property type="protein sequence ID" value="SHL13985.1"/>
    <property type="molecule type" value="Genomic_DNA"/>
</dbReference>
<keyword evidence="6" id="KW-1185">Reference proteome</keyword>
<evidence type="ECO:0000256" key="2">
    <source>
        <dbReference type="ARBA" id="ARBA00023125"/>
    </source>
</evidence>
<dbReference type="OrthoDB" id="2619345at2"/>
<dbReference type="InterPro" id="IPR002577">
    <property type="entry name" value="HTH_HxlR"/>
</dbReference>
<evidence type="ECO:0000313" key="6">
    <source>
        <dbReference type="Proteomes" id="UP000184420"/>
    </source>
</evidence>
<dbReference type="Pfam" id="PF01638">
    <property type="entry name" value="HxlR"/>
    <property type="match status" value="1"/>
</dbReference>
<keyword evidence="3" id="KW-0804">Transcription</keyword>
<feature type="domain" description="HTH hxlR-type" evidence="4">
    <location>
        <begin position="12"/>
        <end position="115"/>
    </location>
</feature>
<dbReference type="InterPro" id="IPR036390">
    <property type="entry name" value="WH_DNA-bd_sf"/>
</dbReference>
<reference evidence="5 6" key="1">
    <citation type="submission" date="2016-11" db="EMBL/GenBank/DDBJ databases">
        <authorList>
            <person name="Jaros S."/>
            <person name="Januszkiewicz K."/>
            <person name="Wedrychowicz H."/>
        </authorList>
    </citation>
    <scope>NUCLEOTIDE SEQUENCE [LARGE SCALE GENOMIC DNA]</scope>
    <source>
        <strain evidence="5 6">DSM 27406</strain>
    </source>
</reference>
<evidence type="ECO:0000256" key="3">
    <source>
        <dbReference type="ARBA" id="ARBA00023163"/>
    </source>
</evidence>
<accession>A0A1M6Y7J1</accession>
<gene>
    <name evidence="5" type="ORF">SAMN05444266_102179</name>
</gene>
<dbReference type="Gene3D" id="1.10.10.10">
    <property type="entry name" value="Winged helix-like DNA-binding domain superfamily/Winged helix DNA-binding domain"/>
    <property type="match status" value="1"/>
</dbReference>
<evidence type="ECO:0000313" key="5">
    <source>
        <dbReference type="EMBL" id="SHL13985.1"/>
    </source>
</evidence>
<dbReference type="Proteomes" id="UP000184420">
    <property type="component" value="Unassembled WGS sequence"/>
</dbReference>
<evidence type="ECO:0000259" key="4">
    <source>
        <dbReference type="PROSITE" id="PS51118"/>
    </source>
</evidence>
<dbReference type="InterPro" id="IPR036388">
    <property type="entry name" value="WH-like_DNA-bd_sf"/>
</dbReference>
<evidence type="ECO:0000256" key="1">
    <source>
        <dbReference type="ARBA" id="ARBA00023015"/>
    </source>
</evidence>
<dbReference type="PANTHER" id="PTHR33204">
    <property type="entry name" value="TRANSCRIPTIONAL REGULATOR, MARR FAMILY"/>
    <property type="match status" value="1"/>
</dbReference>
<name>A0A1M6Y7J1_9BACT</name>
<dbReference type="PROSITE" id="PS51118">
    <property type="entry name" value="HTH_HXLR"/>
    <property type="match status" value="1"/>
</dbReference>
<sequence>MISIKFGDEKLCREARLALRDAIELLGGKWKICILQHLEFGTKRFKDLQEKVVGISPKVLAKELLELEQNLLITRTVNNTRPVTVSYSLTPHAYEAQAVYNALLKFGTQQRARVKAQLSHKSSSAERNV</sequence>
<dbReference type="STRING" id="1419482.SAMN05444266_102179"/>
<organism evidence="5 6">
    <name type="scientific">Chitinophaga jiangningensis</name>
    <dbReference type="NCBI Taxonomy" id="1419482"/>
    <lineage>
        <taxon>Bacteria</taxon>
        <taxon>Pseudomonadati</taxon>
        <taxon>Bacteroidota</taxon>
        <taxon>Chitinophagia</taxon>
        <taxon>Chitinophagales</taxon>
        <taxon>Chitinophagaceae</taxon>
        <taxon>Chitinophaga</taxon>
    </lineage>
</organism>